<dbReference type="AlphaFoldDB" id="A0A3M2LP30"/>
<keyword evidence="2 4" id="KW-0479">Metal-binding</keyword>
<keyword evidence="3" id="KW-0732">Signal</keyword>
<dbReference type="InterPro" id="IPR005950">
    <property type="entry name" value="ModA"/>
</dbReference>
<dbReference type="Pfam" id="PF13531">
    <property type="entry name" value="SBP_bac_11"/>
    <property type="match status" value="1"/>
</dbReference>
<dbReference type="SUPFAM" id="SSF53850">
    <property type="entry name" value="Periplasmic binding protein-like II"/>
    <property type="match status" value="1"/>
</dbReference>
<evidence type="ECO:0000313" key="5">
    <source>
        <dbReference type="EMBL" id="RMI39231.1"/>
    </source>
</evidence>
<comment type="similarity">
    <text evidence="1">Belongs to the bacterial solute-binding protein ModA family.</text>
</comment>
<dbReference type="PROSITE" id="PS51257">
    <property type="entry name" value="PROKAR_LIPOPROTEIN"/>
    <property type="match status" value="1"/>
</dbReference>
<dbReference type="InterPro" id="IPR050682">
    <property type="entry name" value="ModA/WtpA"/>
</dbReference>
<accession>A0A3M2LP30</accession>
<organism evidence="5 6">
    <name type="scientific">Actinomadura harenae</name>
    <dbReference type="NCBI Taxonomy" id="2483351"/>
    <lineage>
        <taxon>Bacteria</taxon>
        <taxon>Bacillati</taxon>
        <taxon>Actinomycetota</taxon>
        <taxon>Actinomycetes</taxon>
        <taxon>Streptosporangiales</taxon>
        <taxon>Thermomonosporaceae</taxon>
        <taxon>Actinomadura</taxon>
    </lineage>
</organism>
<dbReference type="Gene3D" id="3.40.190.10">
    <property type="entry name" value="Periplasmic binding protein-like II"/>
    <property type="match status" value="2"/>
</dbReference>
<dbReference type="EMBL" id="RFFG01000071">
    <property type="protein sequence ID" value="RMI39231.1"/>
    <property type="molecule type" value="Genomic_DNA"/>
</dbReference>
<dbReference type="RefSeq" id="WP_122197870.1">
    <property type="nucleotide sequence ID" value="NZ_JBHSKC010000003.1"/>
</dbReference>
<dbReference type="GO" id="GO:0030973">
    <property type="term" value="F:molybdate ion binding"/>
    <property type="evidence" value="ECO:0007669"/>
    <property type="project" value="TreeGrafter"/>
</dbReference>
<sequence length="257" mass="26661">MPDSLRWRRLLAGPSLIAALGALLAGCGGSSGPVTLTVLAASSLTDVMDELAGTYHQTRPAVRFRTVYGGSQEMTAKVEGHEPADVLVTADGTSMKDVARKLEGRPRIVAGNSLAIAVRPGNPKRLRSPFDLVRPGLRVVTGGPIVPVGRYAQQMFGRAGLTVRTSSQEISARAVLDRVRTGEADAGVVYVTDLRSAGAAAGIVPIPAAMNVTASYPAAALRGGHTKQAEAFVTWLTSAPARSLFQKYGFAAPAAGG</sequence>
<evidence type="ECO:0000256" key="4">
    <source>
        <dbReference type="PIRSR" id="PIRSR004846-1"/>
    </source>
</evidence>
<dbReference type="PIRSF" id="PIRSF004846">
    <property type="entry name" value="ModA"/>
    <property type="match status" value="1"/>
</dbReference>
<keyword evidence="6" id="KW-1185">Reference proteome</keyword>
<dbReference type="NCBIfam" id="TIGR01256">
    <property type="entry name" value="modA"/>
    <property type="match status" value="1"/>
</dbReference>
<name>A0A3M2LP30_9ACTN</name>
<feature type="binding site" evidence="4">
    <location>
        <position position="43"/>
    </location>
    <ligand>
        <name>molybdate</name>
        <dbReference type="ChEBI" id="CHEBI:36264"/>
    </ligand>
</feature>
<dbReference type="Proteomes" id="UP000282674">
    <property type="component" value="Unassembled WGS sequence"/>
</dbReference>
<dbReference type="OrthoDB" id="9785015at2"/>
<protein>
    <submittedName>
        <fullName evidence="5">Molybdate ABC transporter substrate-binding protein</fullName>
    </submittedName>
</protein>
<evidence type="ECO:0000313" key="6">
    <source>
        <dbReference type="Proteomes" id="UP000282674"/>
    </source>
</evidence>
<evidence type="ECO:0000256" key="1">
    <source>
        <dbReference type="ARBA" id="ARBA00009175"/>
    </source>
</evidence>
<proteinExistence type="inferred from homology"/>
<evidence type="ECO:0000256" key="2">
    <source>
        <dbReference type="ARBA" id="ARBA00022723"/>
    </source>
</evidence>
<gene>
    <name evidence="5" type="primary">modA</name>
    <name evidence="5" type="ORF">EBO15_30220</name>
</gene>
<reference evidence="5 6" key="1">
    <citation type="submission" date="2018-10" db="EMBL/GenBank/DDBJ databases">
        <title>Isolation from soil.</title>
        <authorList>
            <person name="Hu J."/>
        </authorList>
    </citation>
    <scope>NUCLEOTIDE SEQUENCE [LARGE SCALE GENOMIC DNA]</scope>
    <source>
        <strain evidence="5 6">NEAU-Ht49</strain>
    </source>
</reference>
<dbReference type="GO" id="GO:0015689">
    <property type="term" value="P:molybdate ion transport"/>
    <property type="evidence" value="ECO:0007669"/>
    <property type="project" value="InterPro"/>
</dbReference>
<evidence type="ECO:0000256" key="3">
    <source>
        <dbReference type="ARBA" id="ARBA00022729"/>
    </source>
</evidence>
<dbReference type="GO" id="GO:0046872">
    <property type="term" value="F:metal ion binding"/>
    <property type="evidence" value="ECO:0007669"/>
    <property type="project" value="UniProtKB-KW"/>
</dbReference>
<feature type="binding site" evidence="4">
    <location>
        <position position="190"/>
    </location>
    <ligand>
        <name>molybdate</name>
        <dbReference type="ChEBI" id="CHEBI:36264"/>
    </ligand>
</feature>
<comment type="caution">
    <text evidence="5">The sequence shown here is derived from an EMBL/GenBank/DDBJ whole genome shotgun (WGS) entry which is preliminary data.</text>
</comment>
<keyword evidence="4" id="KW-0500">Molybdenum</keyword>
<feature type="binding site" evidence="4">
    <location>
        <position position="71"/>
    </location>
    <ligand>
        <name>molybdate</name>
        <dbReference type="ChEBI" id="CHEBI:36264"/>
    </ligand>
</feature>
<dbReference type="PANTHER" id="PTHR30632:SF0">
    <property type="entry name" value="SULFATE-BINDING PROTEIN"/>
    <property type="match status" value="1"/>
</dbReference>
<dbReference type="PANTHER" id="PTHR30632">
    <property type="entry name" value="MOLYBDATE-BINDING PERIPLASMIC PROTEIN"/>
    <property type="match status" value="1"/>
</dbReference>